<reference evidence="2" key="1">
    <citation type="submission" date="2016-07" db="EMBL/GenBank/DDBJ databases">
        <title>De novo transcriptome assembly of four accessions of the metal hyperaccumulator plant Noccaea caerulescens.</title>
        <authorList>
            <person name="Blande D."/>
            <person name="Halimaa P."/>
            <person name="Tervahauta A.I."/>
            <person name="Aarts M.G."/>
            <person name="Karenlampi S.O."/>
        </authorList>
    </citation>
    <scope>NUCLEOTIDE SEQUENCE</scope>
</reference>
<evidence type="ECO:0000256" key="1">
    <source>
        <dbReference type="SAM" id="MobiDB-lite"/>
    </source>
</evidence>
<organism evidence="2">
    <name type="scientific">Noccaea caerulescens</name>
    <name type="common">Alpine penny-cress</name>
    <name type="synonym">Thlaspi caerulescens</name>
    <dbReference type="NCBI Taxonomy" id="107243"/>
    <lineage>
        <taxon>Eukaryota</taxon>
        <taxon>Viridiplantae</taxon>
        <taxon>Streptophyta</taxon>
        <taxon>Embryophyta</taxon>
        <taxon>Tracheophyta</taxon>
        <taxon>Spermatophyta</taxon>
        <taxon>Magnoliopsida</taxon>
        <taxon>eudicotyledons</taxon>
        <taxon>Gunneridae</taxon>
        <taxon>Pentapetalae</taxon>
        <taxon>rosids</taxon>
        <taxon>malvids</taxon>
        <taxon>Brassicales</taxon>
        <taxon>Brassicaceae</taxon>
        <taxon>Coluteocarpeae</taxon>
        <taxon>Noccaea</taxon>
    </lineage>
</organism>
<evidence type="ECO:0000313" key="2">
    <source>
        <dbReference type="EMBL" id="JAU54789.1"/>
    </source>
</evidence>
<dbReference type="EMBL" id="GEVL01022552">
    <property type="protein sequence ID" value="JAU54789.1"/>
    <property type="molecule type" value="Transcribed_RNA"/>
</dbReference>
<dbReference type="AlphaFoldDB" id="A0A1J3GI53"/>
<accession>A0A1J3GI53</accession>
<proteinExistence type="predicted"/>
<name>A0A1J3GI53_NOCCA</name>
<feature type="region of interest" description="Disordered" evidence="1">
    <location>
        <begin position="21"/>
        <end position="42"/>
    </location>
</feature>
<protein>
    <submittedName>
        <fullName evidence="2">Uncharacterized protein</fullName>
    </submittedName>
</protein>
<gene>
    <name evidence="2" type="ORF">LE_TR2928_c2_g1_i1_g.8624</name>
</gene>
<sequence length="129" mass="15391">MDESCLKIPEYSTFSKTIDKRLSFSDRHPGRSTSAEEATPCSVRRRRRIGKAQIVTGNRRQRNREIEIEIERETVTRREILAKRSEKERHEDHLFRSQVGRRQEIGKNSICIVSVVERKREREKEKRKN</sequence>